<sequence length="134" mass="15361">MLLKRTSKADMSPLKKSVLQTGILLFWMIGIIFLFILGNLLLKINTYGFETGVKSTANTLEIFSKPVVSPLKWSSQQETGIHHLVVNMLVFYAVFTFGFWVRQYFKVAGVILLLVFFIASGIWYYVYFLSYAVI</sequence>
<feature type="transmembrane region" description="Helical" evidence="1">
    <location>
        <begin position="80"/>
        <end position="100"/>
    </location>
</feature>
<dbReference type="AlphaFoldDB" id="A0A1J6WU47"/>
<proteinExistence type="predicted"/>
<keyword evidence="1" id="KW-1133">Transmembrane helix</keyword>
<feature type="transmembrane region" description="Helical" evidence="1">
    <location>
        <begin position="107"/>
        <end position="126"/>
    </location>
</feature>
<name>A0A1J6WU47_9BACI</name>
<organism evidence="2 3">
    <name type="scientific">Rossellomorea aquimaris</name>
    <dbReference type="NCBI Taxonomy" id="189382"/>
    <lineage>
        <taxon>Bacteria</taxon>
        <taxon>Bacillati</taxon>
        <taxon>Bacillota</taxon>
        <taxon>Bacilli</taxon>
        <taxon>Bacillales</taxon>
        <taxon>Bacillaceae</taxon>
        <taxon>Rossellomorea</taxon>
    </lineage>
</organism>
<dbReference type="EMBL" id="MINN01000074">
    <property type="protein sequence ID" value="OIU71747.1"/>
    <property type="molecule type" value="Genomic_DNA"/>
</dbReference>
<comment type="caution">
    <text evidence="2">The sequence shown here is derived from an EMBL/GenBank/DDBJ whole genome shotgun (WGS) entry which is preliminary data.</text>
</comment>
<dbReference type="Proteomes" id="UP000182062">
    <property type="component" value="Unassembled WGS sequence"/>
</dbReference>
<keyword evidence="3" id="KW-1185">Reference proteome</keyword>
<feature type="transmembrane region" description="Helical" evidence="1">
    <location>
        <begin position="21"/>
        <end position="42"/>
    </location>
</feature>
<evidence type="ECO:0000313" key="3">
    <source>
        <dbReference type="Proteomes" id="UP000182062"/>
    </source>
</evidence>
<dbReference type="RefSeq" id="WP_071617416.1">
    <property type="nucleotide sequence ID" value="NZ_MINN01000074.1"/>
</dbReference>
<evidence type="ECO:0000256" key="1">
    <source>
        <dbReference type="SAM" id="Phobius"/>
    </source>
</evidence>
<keyword evidence="1" id="KW-0472">Membrane</keyword>
<reference evidence="2 3" key="1">
    <citation type="submission" date="2016-09" db="EMBL/GenBank/DDBJ databases">
        <title>Bacillus aquimaris SAMM genome sequence reveals colonization and biosurfactant production capacities.</title>
        <authorList>
            <person name="Waghmode S.R."/>
            <person name="Suryavanshi M.V."/>
        </authorList>
    </citation>
    <scope>NUCLEOTIDE SEQUENCE [LARGE SCALE GENOMIC DNA]</scope>
    <source>
        <strain evidence="2 3">SAMM</strain>
    </source>
</reference>
<keyword evidence="1" id="KW-0812">Transmembrane</keyword>
<dbReference type="OrthoDB" id="9886106at2"/>
<gene>
    <name evidence="2" type="ORF">BHE18_03560</name>
</gene>
<protein>
    <submittedName>
        <fullName evidence="2">Uncharacterized protein</fullName>
    </submittedName>
</protein>
<evidence type="ECO:0000313" key="2">
    <source>
        <dbReference type="EMBL" id="OIU71747.1"/>
    </source>
</evidence>
<accession>A0A1J6WU47</accession>